<evidence type="ECO:0008006" key="3">
    <source>
        <dbReference type="Google" id="ProtNLM"/>
    </source>
</evidence>
<name>A0A167UHF1_9AGAM</name>
<accession>A0A167UHF1</accession>
<evidence type="ECO:0000313" key="2">
    <source>
        <dbReference type="Proteomes" id="UP000076532"/>
    </source>
</evidence>
<dbReference type="OrthoDB" id="1534087at2759"/>
<protein>
    <recommendedName>
        <fullName evidence="3">ATPase AAA-type core domain-containing protein</fullName>
    </recommendedName>
</protein>
<sequence>MATSTCIARIQQQPRLAFSLDHYHHSPQRPIYGSGETGSYRPWQQPSLATKIPELRYWVPGEWVRLRPHYMLYGTKLCYGDRAFFVACDAATSTQLLASRILQIIGVSAGPGENLVTAMHLALKCAPPTLLLLDNFESLWEAEKHHTATRDLLQKIADSPSSTLIVTMRATTPPPGILWTLFESLPPLAASSAKDVFLAINSTFCDGSDDGNEVLNELLMELDYVPLAIHLLAHVSADLSPRMVLKQWQKQRTRMLSLDSYTTDKLESVDVSISLSMESLDVSRHSGAIQLLGMLCLLPDGLLRWQERSEVIEESFQTATSDLFLLRKFALVYTTGAKLGVLSPIHHFVLQLLKRSL</sequence>
<evidence type="ECO:0000313" key="1">
    <source>
        <dbReference type="EMBL" id="KZP03948.1"/>
    </source>
</evidence>
<gene>
    <name evidence="1" type="ORF">FIBSPDRAFT_968543</name>
</gene>
<proteinExistence type="predicted"/>
<keyword evidence="2" id="KW-1185">Reference proteome</keyword>
<dbReference type="AlphaFoldDB" id="A0A167UHF1"/>
<dbReference type="Proteomes" id="UP000076532">
    <property type="component" value="Unassembled WGS sequence"/>
</dbReference>
<organism evidence="1 2">
    <name type="scientific">Athelia psychrophila</name>
    <dbReference type="NCBI Taxonomy" id="1759441"/>
    <lineage>
        <taxon>Eukaryota</taxon>
        <taxon>Fungi</taxon>
        <taxon>Dikarya</taxon>
        <taxon>Basidiomycota</taxon>
        <taxon>Agaricomycotina</taxon>
        <taxon>Agaricomycetes</taxon>
        <taxon>Agaricomycetidae</taxon>
        <taxon>Atheliales</taxon>
        <taxon>Atheliaceae</taxon>
        <taxon>Athelia</taxon>
    </lineage>
</organism>
<reference evidence="1 2" key="1">
    <citation type="journal article" date="2016" name="Mol. Biol. Evol.">
        <title>Comparative Genomics of Early-Diverging Mushroom-Forming Fungi Provides Insights into the Origins of Lignocellulose Decay Capabilities.</title>
        <authorList>
            <person name="Nagy L.G."/>
            <person name="Riley R."/>
            <person name="Tritt A."/>
            <person name="Adam C."/>
            <person name="Daum C."/>
            <person name="Floudas D."/>
            <person name="Sun H."/>
            <person name="Yadav J.S."/>
            <person name="Pangilinan J."/>
            <person name="Larsson K.H."/>
            <person name="Matsuura K."/>
            <person name="Barry K."/>
            <person name="Labutti K."/>
            <person name="Kuo R."/>
            <person name="Ohm R.A."/>
            <person name="Bhattacharya S.S."/>
            <person name="Shirouzu T."/>
            <person name="Yoshinaga Y."/>
            <person name="Martin F.M."/>
            <person name="Grigoriev I.V."/>
            <person name="Hibbett D.S."/>
        </authorList>
    </citation>
    <scope>NUCLEOTIDE SEQUENCE [LARGE SCALE GENOMIC DNA]</scope>
    <source>
        <strain evidence="1 2">CBS 109695</strain>
    </source>
</reference>
<dbReference type="EMBL" id="KV417978">
    <property type="protein sequence ID" value="KZP03948.1"/>
    <property type="molecule type" value="Genomic_DNA"/>
</dbReference>